<keyword evidence="2" id="KW-1185">Reference proteome</keyword>
<accession>A0A0S2K139</accession>
<proteinExistence type="predicted"/>
<organism evidence="1 2">
    <name type="scientific">Pseudoalteromonas phenolica</name>
    <dbReference type="NCBI Taxonomy" id="161398"/>
    <lineage>
        <taxon>Bacteria</taxon>
        <taxon>Pseudomonadati</taxon>
        <taxon>Pseudomonadota</taxon>
        <taxon>Gammaproteobacteria</taxon>
        <taxon>Alteromonadales</taxon>
        <taxon>Pseudoalteromonadaceae</taxon>
        <taxon>Pseudoalteromonas</taxon>
    </lineage>
</organism>
<dbReference type="PATRIC" id="fig|161398.10.peg.1283"/>
<name>A0A0S2K139_9GAMM</name>
<reference evidence="1 2" key="1">
    <citation type="submission" date="2015-11" db="EMBL/GenBank/DDBJ databases">
        <authorList>
            <person name="Zhang Y."/>
            <person name="Guo Z."/>
        </authorList>
    </citation>
    <scope>NUCLEOTIDE SEQUENCE [LARGE SCALE GENOMIC DNA]</scope>
    <source>
        <strain evidence="1 2">KCTC 12086</strain>
    </source>
</reference>
<evidence type="ECO:0000313" key="2">
    <source>
        <dbReference type="Proteomes" id="UP000061457"/>
    </source>
</evidence>
<dbReference type="STRING" id="161398.PP2015_1260"/>
<evidence type="ECO:0000313" key="1">
    <source>
        <dbReference type="EMBL" id="ALO41774.1"/>
    </source>
</evidence>
<protein>
    <submittedName>
        <fullName evidence="1">Uncharacterized protein</fullName>
    </submittedName>
</protein>
<gene>
    <name evidence="1" type="ORF">PP2015_1260</name>
</gene>
<dbReference type="AlphaFoldDB" id="A0A0S2K139"/>
<dbReference type="KEGG" id="pphe:PP2015_1260"/>
<dbReference type="Proteomes" id="UP000061457">
    <property type="component" value="Chromosome I"/>
</dbReference>
<dbReference type="EMBL" id="CP013187">
    <property type="protein sequence ID" value="ALO41774.1"/>
    <property type="molecule type" value="Genomic_DNA"/>
</dbReference>
<sequence length="54" mass="6614">MALIVLRYGYLYLSNREERKLKRFKFIQEHEDRMNALAQRADLKEIDKEIENVD</sequence>